<dbReference type="CDD" id="cd00093">
    <property type="entry name" value="HTH_XRE"/>
    <property type="match status" value="1"/>
</dbReference>
<feature type="compositionally biased region" description="Basic and acidic residues" evidence="1">
    <location>
        <begin position="197"/>
        <end position="206"/>
    </location>
</feature>
<dbReference type="Proteomes" id="UP001304683">
    <property type="component" value="Chromosome"/>
</dbReference>
<sequence>MLGYTRVVLNLVHKPGGAGVGGVNLVRIGEKVIDRQRIHRMVDRILELRASGLSQQDVAHALGVDRTLVSRLESLGEVRRGQRLGLVGFPVGNRQELEEVARSEGVDLVWLLTEDERRRFIGERSGAALLNDVMALIARARELDHLIFLGSDMRIRLVEALLGPDRVTGIQIGTSPITEDRYLDPEAIRQVIRQLRNARDRDDGRPSRHGVASGVGSLGAVSGTGTDGTAGADAPRGG</sequence>
<protein>
    <submittedName>
        <fullName evidence="3">Helix-turn-helix transcriptional regulator</fullName>
    </submittedName>
</protein>
<dbReference type="InterPro" id="IPR010982">
    <property type="entry name" value="Lambda_DNA-bd_dom_sf"/>
</dbReference>
<dbReference type="RefSeq" id="WP_243123635.1">
    <property type="nucleotide sequence ID" value="NZ_CP132508.1"/>
</dbReference>
<evidence type="ECO:0000313" key="3">
    <source>
        <dbReference type="EMBL" id="WPD18874.1"/>
    </source>
</evidence>
<dbReference type="InterPro" id="IPR001387">
    <property type="entry name" value="Cro/C1-type_HTH"/>
</dbReference>
<gene>
    <name evidence="3" type="ORF">Q5761_11010</name>
</gene>
<dbReference type="PROSITE" id="PS50943">
    <property type="entry name" value="HTH_CROC1"/>
    <property type="match status" value="1"/>
</dbReference>
<feature type="compositionally biased region" description="Low complexity" evidence="1">
    <location>
        <begin position="210"/>
        <end position="238"/>
    </location>
</feature>
<evidence type="ECO:0000313" key="4">
    <source>
        <dbReference type="Proteomes" id="UP001304683"/>
    </source>
</evidence>
<dbReference type="Gene3D" id="1.10.260.40">
    <property type="entry name" value="lambda repressor-like DNA-binding domains"/>
    <property type="match status" value="1"/>
</dbReference>
<dbReference type="EMBL" id="CP132508">
    <property type="protein sequence ID" value="WPD18874.1"/>
    <property type="molecule type" value="Genomic_DNA"/>
</dbReference>
<proteinExistence type="predicted"/>
<name>A0ABZ0QNN9_9FIRM</name>
<evidence type="ECO:0000256" key="1">
    <source>
        <dbReference type="SAM" id="MobiDB-lite"/>
    </source>
</evidence>
<accession>A0ABZ0QNN9</accession>
<feature type="region of interest" description="Disordered" evidence="1">
    <location>
        <begin position="197"/>
        <end position="238"/>
    </location>
</feature>
<keyword evidence="4" id="KW-1185">Reference proteome</keyword>
<evidence type="ECO:0000259" key="2">
    <source>
        <dbReference type="PROSITE" id="PS50943"/>
    </source>
</evidence>
<organism evidence="3 4">
    <name type="scientific">Thermaerobacter composti</name>
    <dbReference type="NCBI Taxonomy" id="554949"/>
    <lineage>
        <taxon>Bacteria</taxon>
        <taxon>Bacillati</taxon>
        <taxon>Bacillota</taxon>
        <taxon>Clostridia</taxon>
        <taxon>Eubacteriales</taxon>
        <taxon>Clostridiales Family XVII. Incertae Sedis</taxon>
        <taxon>Thermaerobacter</taxon>
    </lineage>
</organism>
<reference evidence="3 4" key="1">
    <citation type="submission" date="2023-08" db="EMBL/GenBank/DDBJ databases">
        <title>Genome sequence of Thermaerobacter compostii strain Ins1, a spore-forming filamentous bacterium isolated from a deep geothermal reservoir.</title>
        <authorList>
            <person name="Bregnard D."/>
            <person name="Gonzalez D."/>
            <person name="Junier P."/>
        </authorList>
    </citation>
    <scope>NUCLEOTIDE SEQUENCE [LARGE SCALE GENOMIC DNA]</scope>
    <source>
        <strain evidence="3 4">Ins1</strain>
    </source>
</reference>
<feature type="domain" description="HTH cro/C1-type" evidence="2">
    <location>
        <begin position="52"/>
        <end position="74"/>
    </location>
</feature>